<feature type="transmembrane region" description="Helical" evidence="1">
    <location>
        <begin position="12"/>
        <end position="31"/>
    </location>
</feature>
<name>A0A8J8GPX2_9EURY</name>
<comment type="caution">
    <text evidence="2">The sequence shown here is derived from an EMBL/GenBank/DDBJ whole genome shotgun (WGS) entry which is preliminary data.</text>
</comment>
<dbReference type="EMBL" id="JABURA010000001">
    <property type="protein sequence ID" value="NUB91802.1"/>
    <property type="molecule type" value="Genomic_DNA"/>
</dbReference>
<evidence type="ECO:0000313" key="3">
    <source>
        <dbReference type="Proteomes" id="UP000728647"/>
    </source>
</evidence>
<evidence type="ECO:0000256" key="1">
    <source>
        <dbReference type="SAM" id="Phobius"/>
    </source>
</evidence>
<evidence type="ECO:0000313" key="2">
    <source>
        <dbReference type="EMBL" id="NUB91802.1"/>
    </source>
</evidence>
<dbReference type="OrthoDB" id="383116at2157"/>
<reference evidence="2" key="1">
    <citation type="submission" date="2020-06" db="EMBL/GenBank/DDBJ databases">
        <title>Haloterrigena sp. nov., an extremely halophilic archaeon isolated from a saline sediment.</title>
        <authorList>
            <person name="Liu B.-B."/>
        </authorList>
    </citation>
    <scope>NUCLEOTIDE SEQUENCE</scope>
    <source>
        <strain evidence="2">SYSU A121-1</strain>
    </source>
</reference>
<keyword evidence="1" id="KW-1133">Transmembrane helix</keyword>
<protein>
    <submittedName>
        <fullName evidence="2">Uncharacterized protein</fullName>
    </submittedName>
</protein>
<accession>A0A8J8GPX2</accession>
<keyword evidence="1" id="KW-0812">Transmembrane</keyword>
<sequence>MSPSSRREAYLYRLSMAICGCSLGLIGLSGLRSSGLGVVPVLLTISGFGTVAGSVFEAFRRTPAESVPDRRLLWLTVGGAALAIVGGALILLG</sequence>
<dbReference type="Proteomes" id="UP000728647">
    <property type="component" value="Unassembled WGS sequence"/>
</dbReference>
<organism evidence="2 3">
    <name type="scientific">Haloterrigena gelatinilytica</name>
    <dbReference type="NCBI Taxonomy" id="2741724"/>
    <lineage>
        <taxon>Archaea</taxon>
        <taxon>Methanobacteriati</taxon>
        <taxon>Methanobacteriota</taxon>
        <taxon>Stenosarchaea group</taxon>
        <taxon>Halobacteria</taxon>
        <taxon>Halobacteriales</taxon>
        <taxon>Natrialbaceae</taxon>
        <taxon>Haloterrigena</taxon>
    </lineage>
</organism>
<feature type="transmembrane region" description="Helical" evidence="1">
    <location>
        <begin position="37"/>
        <end position="59"/>
    </location>
</feature>
<feature type="transmembrane region" description="Helical" evidence="1">
    <location>
        <begin position="71"/>
        <end position="92"/>
    </location>
</feature>
<dbReference type="RefSeq" id="WP_174702184.1">
    <property type="nucleotide sequence ID" value="NZ_JABURA010000001.1"/>
</dbReference>
<dbReference type="AlphaFoldDB" id="A0A8J8GPX2"/>
<proteinExistence type="predicted"/>
<gene>
    <name evidence="2" type="ORF">HT576_12320</name>
</gene>
<keyword evidence="1" id="KW-0472">Membrane</keyword>